<proteinExistence type="predicted"/>
<dbReference type="AlphaFoldDB" id="A0A6M1SZG8"/>
<dbReference type="RefSeq" id="WP_165142482.1">
    <property type="nucleotide sequence ID" value="NZ_JAALLT010000003.1"/>
</dbReference>
<dbReference type="Gene3D" id="1.10.357.10">
    <property type="entry name" value="Tetracycline Repressor, domain 2"/>
    <property type="match status" value="1"/>
</dbReference>
<dbReference type="InterPro" id="IPR009057">
    <property type="entry name" value="Homeodomain-like_sf"/>
</dbReference>
<dbReference type="SUPFAM" id="SSF48498">
    <property type="entry name" value="Tetracyclin repressor-like, C-terminal domain"/>
    <property type="match status" value="1"/>
</dbReference>
<evidence type="ECO:0000313" key="3">
    <source>
        <dbReference type="Proteomes" id="UP000473278"/>
    </source>
</evidence>
<feature type="domain" description="Tetracyclin repressor-like C-terminal" evidence="1">
    <location>
        <begin position="86"/>
        <end position="208"/>
    </location>
</feature>
<dbReference type="Pfam" id="PF17931">
    <property type="entry name" value="TetR_C_23"/>
    <property type="match status" value="1"/>
</dbReference>
<reference evidence="2 3" key="1">
    <citation type="submission" date="2020-02" db="EMBL/GenBank/DDBJ databases">
        <title>Balneolaceae bacterium YR4-1, complete genome.</title>
        <authorList>
            <person name="Li Y."/>
            <person name="Wu S."/>
        </authorList>
    </citation>
    <scope>NUCLEOTIDE SEQUENCE [LARGE SCALE GENOMIC DNA]</scope>
    <source>
        <strain evidence="2 3">YR4-1</strain>
    </source>
</reference>
<organism evidence="2 3">
    <name type="scientific">Halalkalibaculum roseum</name>
    <dbReference type="NCBI Taxonomy" id="2709311"/>
    <lineage>
        <taxon>Bacteria</taxon>
        <taxon>Pseudomonadati</taxon>
        <taxon>Balneolota</taxon>
        <taxon>Balneolia</taxon>
        <taxon>Balneolales</taxon>
        <taxon>Balneolaceae</taxon>
        <taxon>Halalkalibaculum</taxon>
    </lineage>
</organism>
<evidence type="ECO:0000259" key="1">
    <source>
        <dbReference type="Pfam" id="PF17931"/>
    </source>
</evidence>
<name>A0A6M1SZG8_9BACT</name>
<keyword evidence="3" id="KW-1185">Reference proteome</keyword>
<dbReference type="InterPro" id="IPR041673">
    <property type="entry name" value="TetR_C_23"/>
</dbReference>
<dbReference type="InterPro" id="IPR036271">
    <property type="entry name" value="Tet_transcr_reg_TetR-rel_C_sf"/>
</dbReference>
<sequence>MEDIDIEKLQRKLEITGVAVDLYVEQDGEFTLKQISKEIDMSVGEIFDYFPNKESILDFFYTSLLIRYRLMLDEIDDFNSYSLSEKLSNFVYASFDLMAEKQVFVEQTFKSRVRCGYGRKEFTKKVEKMLASFFYEDTRISTASSMLLNDLFFQLLTKKYLYLVSYWINDDSEGKERSMELTDKVTAFIQEVMYNSIADKGFDLMKFLLSNTKLNCSGSFWDKISSKIEIR</sequence>
<dbReference type="Proteomes" id="UP000473278">
    <property type="component" value="Unassembled WGS sequence"/>
</dbReference>
<dbReference type="SUPFAM" id="SSF46689">
    <property type="entry name" value="Homeodomain-like"/>
    <property type="match status" value="1"/>
</dbReference>
<accession>A0A6M1SZG8</accession>
<gene>
    <name evidence="2" type="ORF">G3570_11660</name>
</gene>
<dbReference type="EMBL" id="JAALLT010000003">
    <property type="protein sequence ID" value="NGP77296.1"/>
    <property type="molecule type" value="Genomic_DNA"/>
</dbReference>
<evidence type="ECO:0000313" key="2">
    <source>
        <dbReference type="EMBL" id="NGP77296.1"/>
    </source>
</evidence>
<comment type="caution">
    <text evidence="2">The sequence shown here is derived from an EMBL/GenBank/DDBJ whole genome shotgun (WGS) entry which is preliminary data.</text>
</comment>
<protein>
    <submittedName>
        <fullName evidence="2">TetR/AcrR family transcriptional regulator</fullName>
    </submittedName>
</protein>